<dbReference type="PANTHER" id="PTHR23423">
    <property type="entry name" value="ORGANIC SOLUTE TRANSPORTER-RELATED"/>
    <property type="match status" value="1"/>
</dbReference>
<keyword evidence="7" id="KW-1185">Reference proteome</keyword>
<dbReference type="InterPro" id="IPR005178">
    <property type="entry name" value="Ostalpha/TMEM184C"/>
</dbReference>
<organism evidence="6 7">
    <name type="scientific">Wallemia hederae</name>
    <dbReference type="NCBI Taxonomy" id="1540922"/>
    <lineage>
        <taxon>Eukaryota</taxon>
        <taxon>Fungi</taxon>
        <taxon>Dikarya</taxon>
        <taxon>Basidiomycota</taxon>
        <taxon>Wallemiomycotina</taxon>
        <taxon>Wallemiomycetes</taxon>
        <taxon>Wallemiales</taxon>
        <taxon>Wallemiaceae</taxon>
        <taxon>Wallemia</taxon>
    </lineage>
</organism>
<evidence type="ECO:0000313" key="6">
    <source>
        <dbReference type="EMBL" id="TIA88846.1"/>
    </source>
</evidence>
<keyword evidence="2 5" id="KW-0812">Transmembrane</keyword>
<dbReference type="OrthoDB" id="5348404at2759"/>
<dbReference type="SMART" id="SM01417">
    <property type="entry name" value="Solute_trans_a"/>
    <property type="match status" value="1"/>
</dbReference>
<protein>
    <submittedName>
        <fullName evidence="6">Uncharacterized protein</fullName>
    </submittedName>
</protein>
<feature type="transmembrane region" description="Helical" evidence="5">
    <location>
        <begin position="176"/>
        <end position="196"/>
    </location>
</feature>
<evidence type="ECO:0000256" key="3">
    <source>
        <dbReference type="ARBA" id="ARBA00022989"/>
    </source>
</evidence>
<evidence type="ECO:0000256" key="5">
    <source>
        <dbReference type="SAM" id="Phobius"/>
    </source>
</evidence>
<accession>A0A4T0FPT4</accession>
<comment type="subcellular location">
    <subcellularLocation>
        <location evidence="1">Membrane</location>
        <topology evidence="1">Multi-pass membrane protein</topology>
    </subcellularLocation>
</comment>
<dbReference type="GO" id="GO:0016020">
    <property type="term" value="C:membrane"/>
    <property type="evidence" value="ECO:0007669"/>
    <property type="project" value="UniProtKB-SubCell"/>
</dbReference>
<comment type="caution">
    <text evidence="6">The sequence shown here is derived from an EMBL/GenBank/DDBJ whole genome shotgun (WGS) entry which is preliminary data.</text>
</comment>
<gene>
    <name evidence="6" type="ORF">E3P99_02383</name>
</gene>
<dbReference type="Pfam" id="PF03619">
    <property type="entry name" value="Solute_trans_a"/>
    <property type="match status" value="1"/>
</dbReference>
<dbReference type="EMBL" id="SPNW01000033">
    <property type="protein sequence ID" value="TIA88846.1"/>
    <property type="molecule type" value="Genomic_DNA"/>
</dbReference>
<reference evidence="6 7" key="1">
    <citation type="submission" date="2019-03" db="EMBL/GenBank/DDBJ databases">
        <title>Sequencing 23 genomes of Wallemia ichthyophaga.</title>
        <authorList>
            <person name="Gostincar C."/>
        </authorList>
    </citation>
    <scope>NUCLEOTIDE SEQUENCE [LARGE SCALE GENOMIC DNA]</scope>
    <source>
        <strain evidence="6 7">EXF-5753</strain>
    </source>
</reference>
<proteinExistence type="predicted"/>
<dbReference type="AlphaFoldDB" id="A0A4T0FPT4"/>
<keyword evidence="4 5" id="KW-0472">Membrane</keyword>
<evidence type="ECO:0000256" key="2">
    <source>
        <dbReference type="ARBA" id="ARBA00022692"/>
    </source>
</evidence>
<name>A0A4T0FPT4_9BASI</name>
<evidence type="ECO:0000256" key="4">
    <source>
        <dbReference type="ARBA" id="ARBA00023136"/>
    </source>
</evidence>
<feature type="transmembrane region" description="Helical" evidence="5">
    <location>
        <begin position="14"/>
        <end position="33"/>
    </location>
</feature>
<dbReference type="Proteomes" id="UP000310189">
    <property type="component" value="Unassembled WGS sequence"/>
</dbReference>
<feature type="transmembrane region" description="Helical" evidence="5">
    <location>
        <begin position="39"/>
        <end position="62"/>
    </location>
</feature>
<feature type="transmembrane region" description="Helical" evidence="5">
    <location>
        <begin position="216"/>
        <end position="240"/>
    </location>
</feature>
<keyword evidence="3 5" id="KW-1133">Transmembrane helix</keyword>
<feature type="transmembrane region" description="Helical" evidence="5">
    <location>
        <begin position="143"/>
        <end position="164"/>
    </location>
</feature>
<evidence type="ECO:0000313" key="7">
    <source>
        <dbReference type="Proteomes" id="UP000310189"/>
    </source>
</evidence>
<evidence type="ECO:0000256" key="1">
    <source>
        <dbReference type="ARBA" id="ARBA00004141"/>
    </source>
</evidence>
<sequence length="357" mass="41829">MHCKHYNVKNEQRNIIRILLLPTFYAVISFFSYRFYRAYTYFEVCLTIWESIAMVSFLYLLIQYVGGTPQDQRDFLEKKGKTGLPMFKWLRFRASKPYFMYTLKWGVLQYAILRPLLSIISIICEAEDVLCSSTYSVHFAEVYITAIDFVSISVALYALIIFYTITKEDLAGKKPLAKFLSIKLLVFFTFYQGFIFDQLAEHDVLKATEYWTKTNISNGLNSLCTCIEMVIFSAFMVYAFSFREYRNRTKVEGVKRIMNPFMAFLHAINLTDFLKDIYLSLRFFVDYARNKPHAHSKKNATMADEFDEAFLPSSRGYEMTRASQEEDYYENQAWHYKNDSTSTVDLPTGAYQPKATV</sequence>